<organism evidence="1 2">
    <name type="scientific">Rangifer tarandus platyrhynchus</name>
    <name type="common">Svalbard reindeer</name>
    <dbReference type="NCBI Taxonomy" id="3082113"/>
    <lineage>
        <taxon>Eukaryota</taxon>
        <taxon>Metazoa</taxon>
        <taxon>Chordata</taxon>
        <taxon>Craniata</taxon>
        <taxon>Vertebrata</taxon>
        <taxon>Euteleostomi</taxon>
        <taxon>Mammalia</taxon>
        <taxon>Eutheria</taxon>
        <taxon>Laurasiatheria</taxon>
        <taxon>Artiodactyla</taxon>
        <taxon>Ruminantia</taxon>
        <taxon>Pecora</taxon>
        <taxon>Cervidae</taxon>
        <taxon>Odocoileinae</taxon>
        <taxon>Rangifer</taxon>
    </lineage>
</organism>
<accession>A0AC59Z4D2</accession>
<protein>
    <submittedName>
        <fullName evidence="1">Uncharacterized protein</fullName>
    </submittedName>
</protein>
<reference evidence="1" key="2">
    <citation type="submission" date="2025-03" db="EMBL/GenBank/DDBJ databases">
        <authorList>
            <consortium name="ELIXIR-Norway"/>
            <consortium name="Elixir Norway"/>
        </authorList>
    </citation>
    <scope>NUCLEOTIDE SEQUENCE</scope>
</reference>
<gene>
    <name evidence="1" type="ORF">MRATA1EN22A_LOCUS13904</name>
</gene>
<name>A0AC59Z4D2_RANTA</name>
<evidence type="ECO:0000313" key="2">
    <source>
        <dbReference type="Proteomes" id="UP001162501"/>
    </source>
</evidence>
<dbReference type="EMBL" id="OX596108">
    <property type="protein sequence ID" value="CAN0223783.1"/>
    <property type="molecule type" value="Genomic_DNA"/>
</dbReference>
<evidence type="ECO:0000313" key="1">
    <source>
        <dbReference type="EMBL" id="CAN0223783.1"/>
    </source>
</evidence>
<reference evidence="1" key="1">
    <citation type="submission" date="2023-05" db="EMBL/GenBank/DDBJ databases">
        <authorList>
            <consortium name="ELIXIR-Norway"/>
        </authorList>
    </citation>
    <scope>NUCLEOTIDE SEQUENCE</scope>
</reference>
<proteinExistence type="predicted"/>
<sequence length="107" mass="11503">MVAVVTPTIMFSCLLQFPLNLNVSRRNTEQNQRPQTAGVSELYGPHQQDSSLSDLQTGVGGSTQNERDMCPAGPSPTSKVPALPTYLRTSTISVSSSNNEHPCPLCL</sequence>
<dbReference type="Proteomes" id="UP001162501">
    <property type="component" value="Chromosome 24"/>
</dbReference>